<gene>
    <name evidence="2" type="ORF">NX722_20510</name>
</gene>
<proteinExistence type="predicted"/>
<sequence>MSKSAYQTYMFASNIEGSGKATSYIRALDLLSQMLMQKPEGFFDCINIWEMSSIDRLEELRLKVLEEQRKGNRSIWNIEGIPRSYLQRGYCSAALKSYQRFLVEHLHEQNLLRSFHQHSGSATDLASRLNQNVTIPAFLQNDYENMVGTDVTRSVTVRSNQNVFRKMILEIYEGSCCITGLDIPAVNRASHIVPWAEDKDNRMNPSNGLCLSATYDAAFDRNLISFDEDYRLILSRDIRDHFASKSVSEYFLKKEGQKIKMPKMYEPNISFLEQHRNKGRF</sequence>
<dbReference type="Proteomes" id="UP001209854">
    <property type="component" value="Unassembled WGS sequence"/>
</dbReference>
<dbReference type="Pfam" id="PF13391">
    <property type="entry name" value="HNH_2"/>
    <property type="match status" value="1"/>
</dbReference>
<reference evidence="2 3" key="1">
    <citation type="submission" date="2022-10" db="EMBL/GenBank/DDBJ databases">
        <title>High-quality genome sequences of two octocoral-associated bacteria, Endozoicomonas euniceicola EF212 and Endozoicomonas gorgoniicola PS125.</title>
        <authorList>
            <person name="Chiou Y.-J."/>
            <person name="Chen Y.-H."/>
        </authorList>
    </citation>
    <scope>NUCLEOTIDE SEQUENCE [LARGE SCALE GENOMIC DNA]</scope>
    <source>
        <strain evidence="2 3">PS125</strain>
    </source>
</reference>
<comment type="caution">
    <text evidence="2">The sequence shown here is derived from an EMBL/GenBank/DDBJ whole genome shotgun (WGS) entry which is preliminary data.</text>
</comment>
<keyword evidence="2" id="KW-0540">Nuclease</keyword>
<organism evidence="2 3">
    <name type="scientific">Endozoicomonas gorgoniicola</name>
    <dbReference type="NCBI Taxonomy" id="1234144"/>
    <lineage>
        <taxon>Bacteria</taxon>
        <taxon>Pseudomonadati</taxon>
        <taxon>Pseudomonadota</taxon>
        <taxon>Gammaproteobacteria</taxon>
        <taxon>Oceanospirillales</taxon>
        <taxon>Endozoicomonadaceae</taxon>
        <taxon>Endozoicomonas</taxon>
    </lineage>
</organism>
<evidence type="ECO:0000313" key="2">
    <source>
        <dbReference type="EMBL" id="MCW7554958.1"/>
    </source>
</evidence>
<keyword evidence="3" id="KW-1185">Reference proteome</keyword>
<feature type="domain" description="HNH nuclease" evidence="1">
    <location>
        <begin position="176"/>
        <end position="227"/>
    </location>
</feature>
<accession>A0ABT3N011</accession>
<evidence type="ECO:0000313" key="3">
    <source>
        <dbReference type="Proteomes" id="UP001209854"/>
    </source>
</evidence>
<dbReference type="GO" id="GO:0004519">
    <property type="term" value="F:endonuclease activity"/>
    <property type="evidence" value="ECO:0007669"/>
    <property type="project" value="UniProtKB-KW"/>
</dbReference>
<protein>
    <submittedName>
        <fullName evidence="2">HNH endonuclease</fullName>
    </submittedName>
</protein>
<name>A0ABT3N011_9GAMM</name>
<keyword evidence="2" id="KW-0378">Hydrolase</keyword>
<dbReference type="InterPro" id="IPR003615">
    <property type="entry name" value="HNH_nuc"/>
</dbReference>
<dbReference type="EMBL" id="JAPFCC010000001">
    <property type="protein sequence ID" value="MCW7554958.1"/>
    <property type="molecule type" value="Genomic_DNA"/>
</dbReference>
<keyword evidence="2" id="KW-0255">Endonuclease</keyword>
<evidence type="ECO:0000259" key="1">
    <source>
        <dbReference type="Pfam" id="PF13391"/>
    </source>
</evidence>
<dbReference type="RefSeq" id="WP_262564718.1">
    <property type="nucleotide sequence ID" value="NZ_JAPFCC010000001.1"/>
</dbReference>